<dbReference type="AlphaFoldDB" id="A0A9N8H499"/>
<name>A0A9N8H499_9STRA</name>
<keyword evidence="3" id="KW-1185">Reference proteome</keyword>
<evidence type="ECO:0000313" key="2">
    <source>
        <dbReference type="EMBL" id="CAB9501428.1"/>
    </source>
</evidence>
<evidence type="ECO:0000256" key="1">
    <source>
        <dbReference type="SAM" id="SignalP"/>
    </source>
</evidence>
<evidence type="ECO:0000313" key="3">
    <source>
        <dbReference type="Proteomes" id="UP001153069"/>
    </source>
</evidence>
<accession>A0A9N8H499</accession>
<dbReference type="PANTHER" id="PTHR13132">
    <property type="entry name" value="ALPHA- 1,6 -FUCOSYLTRANSFERASE"/>
    <property type="match status" value="1"/>
</dbReference>
<dbReference type="GO" id="GO:0046921">
    <property type="term" value="F:alpha-(1-&gt;6)-fucosyltransferase activity"/>
    <property type="evidence" value="ECO:0007669"/>
    <property type="project" value="TreeGrafter"/>
</dbReference>
<dbReference type="Gene3D" id="3.40.50.11350">
    <property type="match status" value="1"/>
</dbReference>
<reference evidence="2" key="1">
    <citation type="submission" date="2020-06" db="EMBL/GenBank/DDBJ databases">
        <authorList>
            <consortium name="Plant Systems Biology data submission"/>
        </authorList>
    </citation>
    <scope>NUCLEOTIDE SEQUENCE</scope>
    <source>
        <strain evidence="2">D6</strain>
    </source>
</reference>
<dbReference type="OrthoDB" id="2014825at2759"/>
<feature type="signal peptide" evidence="1">
    <location>
        <begin position="1"/>
        <end position="24"/>
    </location>
</feature>
<protein>
    <submittedName>
        <fullName evidence="2">Uncharacterized protein</fullName>
    </submittedName>
</protein>
<proteinExistence type="predicted"/>
<feature type="chain" id="PRO_5040498785" evidence="1">
    <location>
        <begin position="25"/>
        <end position="462"/>
    </location>
</feature>
<dbReference type="EMBL" id="CAICTM010000107">
    <property type="protein sequence ID" value="CAB9501428.1"/>
    <property type="molecule type" value="Genomic_DNA"/>
</dbReference>
<gene>
    <name evidence="2" type="ORF">SEMRO_108_G054280.1</name>
</gene>
<dbReference type="GO" id="GO:0006487">
    <property type="term" value="P:protein N-linked glycosylation"/>
    <property type="evidence" value="ECO:0007669"/>
    <property type="project" value="TreeGrafter"/>
</dbReference>
<comment type="caution">
    <text evidence="2">The sequence shown here is derived from an EMBL/GenBank/DDBJ whole genome shotgun (WGS) entry which is preliminary data.</text>
</comment>
<sequence>MTAANSRLILGGLFLLAVWHSLDVSNPKAWTFRELKRDLRGLAAKSNNRDEPLILSGLNATSPVRCHNNASYCCGLWNVTADDWWMHHPDWEVVHEDSFKFCFAPVQNDTKRAFIRDLHWLQWQFDIDESSTNEISSLERPLPSNYNFSVNCSDMRATVNINSGYGASLMWLIHSFWEAYTQRKPFQTIQKWPWLYTFSRPDNNSTWANCKERDQTCFYLPISPCSREDKNQPRYEKRPENGNETQVMQRLWIEEYLSRPKQFLRQQLYHLRQPIEHTLRKNGCLAMHVRRGDAGAPKPPYRRYAAVQEYLDQVPNLTANTTIFLLTDDASTIEEVRQHHASKHHWVYTNKIRVHGVEQGFNNHIPAHSSGPDELAYISVEQELASKYCDSLVHGRSGYAYTLFERMKSTGRPIQTYYLETRVLPRSANPFKGKPQERAAFLMQQVQDLYQKQNESNAQLVS</sequence>
<keyword evidence="1" id="KW-0732">Signal</keyword>
<organism evidence="2 3">
    <name type="scientific">Seminavis robusta</name>
    <dbReference type="NCBI Taxonomy" id="568900"/>
    <lineage>
        <taxon>Eukaryota</taxon>
        <taxon>Sar</taxon>
        <taxon>Stramenopiles</taxon>
        <taxon>Ochrophyta</taxon>
        <taxon>Bacillariophyta</taxon>
        <taxon>Bacillariophyceae</taxon>
        <taxon>Bacillariophycidae</taxon>
        <taxon>Naviculales</taxon>
        <taxon>Naviculaceae</taxon>
        <taxon>Seminavis</taxon>
    </lineage>
</organism>
<dbReference type="PANTHER" id="PTHR13132:SF29">
    <property type="entry name" value="ALPHA-(1,6)-FUCOSYLTRANSFERASE"/>
    <property type="match status" value="1"/>
</dbReference>
<dbReference type="Proteomes" id="UP001153069">
    <property type="component" value="Unassembled WGS sequence"/>
</dbReference>